<evidence type="ECO:0000313" key="3">
    <source>
        <dbReference type="EMBL" id="KAF3976480.1"/>
    </source>
</evidence>
<gene>
    <name evidence="3" type="ORF">CMV_000339</name>
</gene>
<feature type="compositionally biased region" description="Basic and acidic residues" evidence="1">
    <location>
        <begin position="67"/>
        <end position="80"/>
    </location>
</feature>
<organism evidence="3 4">
    <name type="scientific">Castanea mollissima</name>
    <name type="common">Chinese chestnut</name>
    <dbReference type="NCBI Taxonomy" id="60419"/>
    <lineage>
        <taxon>Eukaryota</taxon>
        <taxon>Viridiplantae</taxon>
        <taxon>Streptophyta</taxon>
        <taxon>Embryophyta</taxon>
        <taxon>Tracheophyta</taxon>
        <taxon>Spermatophyta</taxon>
        <taxon>Magnoliopsida</taxon>
        <taxon>eudicotyledons</taxon>
        <taxon>Gunneridae</taxon>
        <taxon>Pentapetalae</taxon>
        <taxon>rosids</taxon>
        <taxon>fabids</taxon>
        <taxon>Fagales</taxon>
        <taxon>Fagaceae</taxon>
        <taxon>Castanea</taxon>
    </lineage>
</organism>
<name>A0A8J4VYT2_9ROSI</name>
<keyword evidence="2" id="KW-0472">Membrane</keyword>
<protein>
    <submittedName>
        <fullName evidence="3">Uncharacterized protein</fullName>
    </submittedName>
</protein>
<keyword evidence="4" id="KW-1185">Reference proteome</keyword>
<sequence>MSKSGQPPDLKKYMDKKLQNTFFLRKLVEPMRFLWEAWQVLNLIILIIAAVLSLALGIKTEVREYDSRRSYSRSGSRDSRQSYSRSPYMSRSPTYVQRENIHVHLHQSLVQGLALITMTDGQHFLQASKELSD</sequence>
<dbReference type="EMBL" id="JRKL02000016">
    <property type="protein sequence ID" value="KAF3976480.1"/>
    <property type="molecule type" value="Genomic_DNA"/>
</dbReference>
<comment type="caution">
    <text evidence="3">The sequence shown here is derived from an EMBL/GenBank/DDBJ whole genome shotgun (WGS) entry which is preliminary data.</text>
</comment>
<evidence type="ECO:0000313" key="4">
    <source>
        <dbReference type="Proteomes" id="UP000737018"/>
    </source>
</evidence>
<proteinExistence type="predicted"/>
<feature type="transmembrane region" description="Helical" evidence="2">
    <location>
        <begin position="37"/>
        <end position="58"/>
    </location>
</feature>
<dbReference type="AlphaFoldDB" id="A0A8J4VYT2"/>
<accession>A0A8J4VYT2</accession>
<evidence type="ECO:0000256" key="1">
    <source>
        <dbReference type="SAM" id="MobiDB-lite"/>
    </source>
</evidence>
<feature type="compositionally biased region" description="Low complexity" evidence="1">
    <location>
        <begin position="81"/>
        <end position="90"/>
    </location>
</feature>
<feature type="region of interest" description="Disordered" evidence="1">
    <location>
        <begin position="67"/>
        <end position="90"/>
    </location>
</feature>
<dbReference type="Proteomes" id="UP000737018">
    <property type="component" value="Unassembled WGS sequence"/>
</dbReference>
<keyword evidence="2" id="KW-0812">Transmembrane</keyword>
<keyword evidence="2" id="KW-1133">Transmembrane helix</keyword>
<reference evidence="3" key="1">
    <citation type="submission" date="2020-03" db="EMBL/GenBank/DDBJ databases">
        <title>Castanea mollissima Vanexum genome sequencing.</title>
        <authorList>
            <person name="Staton M."/>
        </authorList>
    </citation>
    <scope>NUCLEOTIDE SEQUENCE</scope>
    <source>
        <tissue evidence="3">Leaf</tissue>
    </source>
</reference>
<evidence type="ECO:0000256" key="2">
    <source>
        <dbReference type="SAM" id="Phobius"/>
    </source>
</evidence>